<dbReference type="EMBL" id="LLXJ01000195">
    <property type="protein sequence ID" value="PKC13362.1"/>
    <property type="molecule type" value="Genomic_DNA"/>
</dbReference>
<dbReference type="AlphaFoldDB" id="A0A2I1EX88"/>
<dbReference type="VEuPathDB" id="FungiDB:RhiirFUN_009779"/>
<sequence>MIASNSGIVNSKTLRIFKEESELQGSGKEISIMLSIFLFLDDIVIAIAVVVITDEENQ</sequence>
<proteinExistence type="predicted"/>
<dbReference type="Proteomes" id="UP000232722">
    <property type="component" value="Unassembled WGS sequence"/>
</dbReference>
<protein>
    <submittedName>
        <fullName evidence="1">Uncharacterized protein</fullName>
    </submittedName>
</protein>
<evidence type="ECO:0000313" key="1">
    <source>
        <dbReference type="EMBL" id="PKC13362.1"/>
    </source>
</evidence>
<gene>
    <name evidence="1" type="ORF">RhiirA5_410709</name>
</gene>
<reference evidence="1 2" key="1">
    <citation type="submission" date="2016-04" db="EMBL/GenBank/DDBJ databases">
        <title>Genome analyses suggest a sexual origin of heterokaryosis in a supposedly ancient asexual fungus.</title>
        <authorList>
            <person name="Ropars J."/>
            <person name="Sedzielewska K."/>
            <person name="Noel J."/>
            <person name="Charron P."/>
            <person name="Farinelli L."/>
            <person name="Marton T."/>
            <person name="Kruger M."/>
            <person name="Pelin A."/>
            <person name="Brachmann A."/>
            <person name="Corradi N."/>
        </authorList>
    </citation>
    <scope>NUCLEOTIDE SEQUENCE [LARGE SCALE GENOMIC DNA]</scope>
    <source>
        <strain evidence="1 2">A5</strain>
    </source>
</reference>
<name>A0A2I1EX88_9GLOM</name>
<comment type="caution">
    <text evidence="1">The sequence shown here is derived from an EMBL/GenBank/DDBJ whole genome shotgun (WGS) entry which is preliminary data.</text>
</comment>
<accession>A0A2I1EX88</accession>
<evidence type="ECO:0000313" key="2">
    <source>
        <dbReference type="Proteomes" id="UP000232722"/>
    </source>
</evidence>
<reference evidence="1 2" key="2">
    <citation type="submission" date="2017-09" db="EMBL/GenBank/DDBJ databases">
        <title>Extensive intraspecific genome diversity in a model arbuscular mycorrhizal fungus.</title>
        <authorList>
            <person name="Chen E.C."/>
            <person name="Morin E."/>
            <person name="Beaudet D."/>
            <person name="Noel J."/>
            <person name="Ndikumana S."/>
            <person name="Charron P."/>
            <person name="St-Onge C."/>
            <person name="Giorgi J."/>
            <person name="Grigoriev I.V."/>
            <person name="Roux C."/>
            <person name="Martin F.M."/>
            <person name="Corradi N."/>
        </authorList>
    </citation>
    <scope>NUCLEOTIDE SEQUENCE [LARGE SCALE GENOMIC DNA]</scope>
    <source>
        <strain evidence="1 2">A5</strain>
    </source>
</reference>
<organism evidence="1 2">
    <name type="scientific">Rhizophagus irregularis</name>
    <dbReference type="NCBI Taxonomy" id="588596"/>
    <lineage>
        <taxon>Eukaryota</taxon>
        <taxon>Fungi</taxon>
        <taxon>Fungi incertae sedis</taxon>
        <taxon>Mucoromycota</taxon>
        <taxon>Glomeromycotina</taxon>
        <taxon>Glomeromycetes</taxon>
        <taxon>Glomerales</taxon>
        <taxon>Glomeraceae</taxon>
        <taxon>Rhizophagus</taxon>
    </lineage>
</organism>